<dbReference type="NCBIfam" id="TIGR00211">
    <property type="entry name" value="glyS"/>
    <property type="match status" value="1"/>
</dbReference>
<keyword evidence="3 10" id="KW-0963">Cytoplasm</keyword>
<dbReference type="InterPro" id="IPR015944">
    <property type="entry name" value="Gly-tRNA-synth_bsu"/>
</dbReference>
<dbReference type="GO" id="GO:0004820">
    <property type="term" value="F:glycine-tRNA ligase activity"/>
    <property type="evidence" value="ECO:0007669"/>
    <property type="project" value="UniProtKB-UniRule"/>
</dbReference>
<dbReference type="AlphaFoldDB" id="A0A5Q2N5N5"/>
<dbReference type="OrthoDB" id="9775440at2"/>
<gene>
    <name evidence="10 12" type="primary">glyS</name>
    <name evidence="12" type="ORF">FTV88_1787</name>
</gene>
<keyword evidence="5 10" id="KW-0547">Nucleotide-binding</keyword>
<proteinExistence type="inferred from homology"/>
<comment type="subunit">
    <text evidence="10">Tetramer of two alpha and two beta subunits.</text>
</comment>
<dbReference type="GO" id="GO:0006420">
    <property type="term" value="P:arginyl-tRNA aminoacylation"/>
    <property type="evidence" value="ECO:0007669"/>
    <property type="project" value="InterPro"/>
</dbReference>
<organism evidence="12 13">
    <name type="scientific">Heliorestis convoluta</name>
    <dbReference type="NCBI Taxonomy" id="356322"/>
    <lineage>
        <taxon>Bacteria</taxon>
        <taxon>Bacillati</taxon>
        <taxon>Bacillota</taxon>
        <taxon>Clostridia</taxon>
        <taxon>Eubacteriales</taxon>
        <taxon>Heliobacteriaceae</taxon>
        <taxon>Heliorestis</taxon>
    </lineage>
</organism>
<dbReference type="PANTHER" id="PTHR30075:SF2">
    <property type="entry name" value="GLYCINE--TRNA LIGASE, CHLOROPLASTIC_MITOCHONDRIAL 2"/>
    <property type="match status" value="1"/>
</dbReference>
<evidence type="ECO:0000256" key="4">
    <source>
        <dbReference type="ARBA" id="ARBA00022598"/>
    </source>
</evidence>
<dbReference type="PANTHER" id="PTHR30075">
    <property type="entry name" value="GLYCYL-TRNA SYNTHETASE"/>
    <property type="match status" value="1"/>
</dbReference>
<dbReference type="PRINTS" id="PR01045">
    <property type="entry name" value="TRNASYNTHGB"/>
</dbReference>
<dbReference type="KEGG" id="hcv:FTV88_1787"/>
<evidence type="ECO:0000256" key="7">
    <source>
        <dbReference type="ARBA" id="ARBA00022917"/>
    </source>
</evidence>
<feature type="domain" description="DALR anticodon binding" evidence="11">
    <location>
        <begin position="585"/>
        <end position="689"/>
    </location>
</feature>
<sequence>MKQSDLLLEIGVEEIPAKFMTSTLKQLKGQAIEGLKEARLSYKDLQVFGTPRRIAIIVTELAATQEDLQTEVKGPSEKVAYDQDGKPTRALLGFARSQGVDPANMITREVNGVSYLFALRTEKGQETKEVLPLLLKSWISGLSFPKPMRWAWGEMRFARPIRWLVALYGEEIIPLELEKVKAGQITYGHRFLAQEPLEIIHPREYEKKLEEAFVIVDPEKRKHEIWQQIQELALTEGGQVEKDEDLLEEINYLVEYPTALCGAIDEKYMGLPDAVLITPMKEHQRYFPVIDQAGQLLPKFITVRNGTTDHLEVVQSGNEKVLRARLADAAFFYEEDQKVSLDDQVKRLQKIVFQEKLGTVYDRVEREKELTTWLSHHLDVDQTSAKRANRAAALAKADLVTLMVYEFPELQGLMGEKYALLSGEEKEVAQAIREHYLPRHAGDNLPETIEGTLVAMADKVDAIVGSFAIGIIPTGSQDPYALRRQAQALCLIAMKKDLPLSLAELFKKSYELYSEKVELSRTMPDVLADLLDFFYQRLRFLLSEEGFRYDVIEAVLEAGIDKPAEVYKRAYALASFREEEAFGALLTTYTRAANLAKKGNEKAISSALLQEQVEKDLYEALVKAQQKIKEAEGDYALVLSVVAQLRKPLDAFFDNVMVMVEDEAIRDNRLALLKAVDALMDGIADLKKIVE</sequence>
<evidence type="ECO:0000256" key="1">
    <source>
        <dbReference type="ARBA" id="ARBA00004496"/>
    </source>
</evidence>
<dbReference type="GO" id="GO:0004814">
    <property type="term" value="F:arginine-tRNA ligase activity"/>
    <property type="evidence" value="ECO:0007669"/>
    <property type="project" value="InterPro"/>
</dbReference>
<accession>A0A5Q2N5N5</accession>
<comment type="similarity">
    <text evidence="2 10">Belongs to the class-II aminoacyl-tRNA synthetase family.</text>
</comment>
<evidence type="ECO:0000313" key="13">
    <source>
        <dbReference type="Proteomes" id="UP000366051"/>
    </source>
</evidence>
<evidence type="ECO:0000256" key="8">
    <source>
        <dbReference type="ARBA" id="ARBA00023146"/>
    </source>
</evidence>
<dbReference type="InterPro" id="IPR006194">
    <property type="entry name" value="Gly-tRNA-synth_heterodimer"/>
</dbReference>
<dbReference type="Pfam" id="PF05746">
    <property type="entry name" value="DALR_1"/>
    <property type="match status" value="1"/>
</dbReference>
<evidence type="ECO:0000259" key="11">
    <source>
        <dbReference type="SMART" id="SM00836"/>
    </source>
</evidence>
<comment type="subcellular location">
    <subcellularLocation>
        <location evidence="1 10">Cytoplasm</location>
    </subcellularLocation>
</comment>
<evidence type="ECO:0000256" key="6">
    <source>
        <dbReference type="ARBA" id="ARBA00022840"/>
    </source>
</evidence>
<dbReference type="EC" id="6.1.1.14" evidence="10"/>
<dbReference type="EMBL" id="CP045875">
    <property type="protein sequence ID" value="QGG47885.1"/>
    <property type="molecule type" value="Genomic_DNA"/>
</dbReference>
<keyword evidence="8 10" id="KW-0030">Aminoacyl-tRNA synthetase</keyword>
<dbReference type="SUPFAM" id="SSF109604">
    <property type="entry name" value="HD-domain/PDEase-like"/>
    <property type="match status" value="1"/>
</dbReference>
<evidence type="ECO:0000256" key="9">
    <source>
        <dbReference type="ARBA" id="ARBA00047937"/>
    </source>
</evidence>
<dbReference type="Proteomes" id="UP000366051">
    <property type="component" value="Chromosome"/>
</dbReference>
<keyword evidence="13" id="KW-1185">Reference proteome</keyword>
<keyword evidence="7 10" id="KW-0648">Protein biosynthesis</keyword>
<keyword evidence="6 10" id="KW-0067">ATP-binding</keyword>
<dbReference type="HAMAP" id="MF_00255">
    <property type="entry name" value="Gly_tRNA_synth_beta"/>
    <property type="match status" value="1"/>
</dbReference>
<evidence type="ECO:0000256" key="10">
    <source>
        <dbReference type="HAMAP-Rule" id="MF_00255"/>
    </source>
</evidence>
<evidence type="ECO:0000256" key="3">
    <source>
        <dbReference type="ARBA" id="ARBA00022490"/>
    </source>
</evidence>
<dbReference type="Pfam" id="PF02092">
    <property type="entry name" value="tRNA_synt_2f"/>
    <property type="match status" value="1"/>
</dbReference>
<dbReference type="SMART" id="SM00836">
    <property type="entry name" value="DALR_1"/>
    <property type="match status" value="1"/>
</dbReference>
<dbReference type="InterPro" id="IPR008909">
    <property type="entry name" value="DALR_anticod-bd"/>
</dbReference>
<protein>
    <recommendedName>
        <fullName evidence="10">Glycine--tRNA ligase beta subunit</fullName>
        <ecNumber evidence="10">6.1.1.14</ecNumber>
    </recommendedName>
    <alternativeName>
        <fullName evidence="10">Glycyl-tRNA synthetase beta subunit</fullName>
        <shortName evidence="10">GlyRS</shortName>
    </alternativeName>
</protein>
<reference evidence="13" key="1">
    <citation type="submission" date="2019-11" db="EMBL/GenBank/DDBJ databases">
        <title>Genome sequence of Heliorestis convoluta strain HH, an alkaliphilic and minimalistic phototrophic bacterium from a soda lake in Egypt.</title>
        <authorList>
            <person name="Dewey E.D."/>
            <person name="Stokes L.M."/>
            <person name="Burchell B.M."/>
            <person name="Shaffer K.N."/>
            <person name="Huntington A.M."/>
            <person name="Baker J.M."/>
            <person name="Nadendla S."/>
            <person name="Giglio M.G."/>
            <person name="Touchman J.W."/>
            <person name="Blankenship R.E."/>
            <person name="Madigan M.T."/>
            <person name="Sattley W.M."/>
        </authorList>
    </citation>
    <scope>NUCLEOTIDE SEQUENCE [LARGE SCALE GENOMIC DNA]</scope>
    <source>
        <strain evidence="13">HH</strain>
    </source>
</reference>
<evidence type="ECO:0000313" key="12">
    <source>
        <dbReference type="EMBL" id="QGG47885.1"/>
    </source>
</evidence>
<dbReference type="GO" id="GO:0006426">
    <property type="term" value="P:glycyl-tRNA aminoacylation"/>
    <property type="evidence" value="ECO:0007669"/>
    <property type="project" value="UniProtKB-UniRule"/>
</dbReference>
<dbReference type="RefSeq" id="WP_153725180.1">
    <property type="nucleotide sequence ID" value="NZ_CP045875.1"/>
</dbReference>
<evidence type="ECO:0000256" key="5">
    <source>
        <dbReference type="ARBA" id="ARBA00022741"/>
    </source>
</evidence>
<dbReference type="PROSITE" id="PS50861">
    <property type="entry name" value="AA_TRNA_LIGASE_II_GLYAB"/>
    <property type="match status" value="1"/>
</dbReference>
<keyword evidence="4 10" id="KW-0436">Ligase</keyword>
<dbReference type="GO" id="GO:0005829">
    <property type="term" value="C:cytosol"/>
    <property type="evidence" value="ECO:0007669"/>
    <property type="project" value="TreeGrafter"/>
</dbReference>
<dbReference type="GO" id="GO:0005524">
    <property type="term" value="F:ATP binding"/>
    <property type="evidence" value="ECO:0007669"/>
    <property type="project" value="UniProtKB-UniRule"/>
</dbReference>
<evidence type="ECO:0000256" key="2">
    <source>
        <dbReference type="ARBA" id="ARBA00008226"/>
    </source>
</evidence>
<comment type="catalytic activity">
    <reaction evidence="9 10">
        <text>tRNA(Gly) + glycine + ATP = glycyl-tRNA(Gly) + AMP + diphosphate</text>
        <dbReference type="Rhea" id="RHEA:16013"/>
        <dbReference type="Rhea" id="RHEA-COMP:9664"/>
        <dbReference type="Rhea" id="RHEA-COMP:9683"/>
        <dbReference type="ChEBI" id="CHEBI:30616"/>
        <dbReference type="ChEBI" id="CHEBI:33019"/>
        <dbReference type="ChEBI" id="CHEBI:57305"/>
        <dbReference type="ChEBI" id="CHEBI:78442"/>
        <dbReference type="ChEBI" id="CHEBI:78522"/>
        <dbReference type="ChEBI" id="CHEBI:456215"/>
        <dbReference type="EC" id="6.1.1.14"/>
    </reaction>
</comment>
<name>A0A5Q2N5N5_9FIRM</name>